<reference evidence="2" key="1">
    <citation type="submission" date="2007-09" db="EMBL/GenBank/DDBJ databases">
        <title>Complete genome sequence of Rickettsia rickettsii.</title>
        <authorList>
            <person name="Madan A."/>
            <person name="Fahey J."/>
            <person name="Helton E."/>
            <person name="Ketteman M."/>
            <person name="Madan A."/>
            <person name="Rodrigues S."/>
            <person name="Sanchez A."/>
            <person name="Dasch G."/>
            <person name="Eremeeva M."/>
        </authorList>
    </citation>
    <scope>NUCLEOTIDE SEQUENCE [LARGE SCALE GENOMIC DNA]</scope>
    <source>
        <strain evidence="2">Sheila Smith</strain>
    </source>
</reference>
<gene>
    <name evidence="1" type="ordered locus">A1G_04360</name>
</gene>
<dbReference type="GeneID" id="79937490"/>
<dbReference type="Proteomes" id="UP000006832">
    <property type="component" value="Chromosome"/>
</dbReference>
<dbReference type="AlphaFoldDB" id="A0A0H3AX98"/>
<dbReference type="RefSeq" id="WP_012150950.1">
    <property type="nucleotide sequence ID" value="NC_009882.1"/>
</dbReference>
<name>A0A0H3AX98_RICRS</name>
<organism evidence="1 2">
    <name type="scientific">Rickettsia rickettsii (strain Sheila Smith)</name>
    <dbReference type="NCBI Taxonomy" id="392021"/>
    <lineage>
        <taxon>Bacteria</taxon>
        <taxon>Pseudomonadati</taxon>
        <taxon>Pseudomonadota</taxon>
        <taxon>Alphaproteobacteria</taxon>
        <taxon>Rickettsiales</taxon>
        <taxon>Rickettsiaceae</taxon>
        <taxon>Rickettsieae</taxon>
        <taxon>Rickettsia</taxon>
        <taxon>spotted fever group</taxon>
    </lineage>
</organism>
<evidence type="ECO:0000313" key="2">
    <source>
        <dbReference type="Proteomes" id="UP000006832"/>
    </source>
</evidence>
<sequence length="72" mass="8086">MKLKVVKNGELSFNEVLAMIGQAQLKINSPEIAEDKIPKPFIKFIKWTGEKEALSKSCAYAYLLVTIIIMSL</sequence>
<proteinExistence type="predicted"/>
<dbReference type="HOGENOM" id="CLU_2719769_0_0_5"/>
<protein>
    <submittedName>
        <fullName evidence="1">Uncharacterized protein</fullName>
    </submittedName>
</protein>
<dbReference type="EMBL" id="CP000848">
    <property type="protein sequence ID" value="ABV76376.1"/>
    <property type="molecule type" value="Genomic_DNA"/>
</dbReference>
<dbReference type="KEGG" id="rri:A1G_04360"/>
<accession>A0A0H3AX98</accession>
<evidence type="ECO:0000313" key="1">
    <source>
        <dbReference type="EMBL" id="ABV76376.1"/>
    </source>
</evidence>